<evidence type="ECO:0000256" key="3">
    <source>
        <dbReference type="ARBA" id="ARBA00022729"/>
    </source>
</evidence>
<dbReference type="PANTHER" id="PTHR33376:SF7">
    <property type="entry name" value="C4-DICARBOXYLATE-BINDING PROTEIN DCTB"/>
    <property type="match status" value="1"/>
</dbReference>
<dbReference type="PIRSF" id="PIRSF006470">
    <property type="entry name" value="DctB"/>
    <property type="match status" value="1"/>
</dbReference>
<dbReference type="InterPro" id="IPR004682">
    <property type="entry name" value="TRAP_DctP"/>
</dbReference>
<dbReference type="InterPro" id="IPR038404">
    <property type="entry name" value="TRAP_DctP_sf"/>
</dbReference>
<evidence type="ECO:0000256" key="1">
    <source>
        <dbReference type="ARBA" id="ARBA00009023"/>
    </source>
</evidence>
<dbReference type="PROSITE" id="PS51257">
    <property type="entry name" value="PROKAR_LIPOPROTEIN"/>
    <property type="match status" value="1"/>
</dbReference>
<dbReference type="PANTHER" id="PTHR33376">
    <property type="match status" value="1"/>
</dbReference>
<proteinExistence type="inferred from homology"/>
<sequence>MKKRNVLRKMMAGCMAMGLLFLTACSSGTTQGSGTDKGIQQRVIKAGIGLNEDHPEGQGLLKFKEIVEQKSGGKLKVQTYFSATLGDDLKMTEALQAGTQEITIPSTSPLVGIMKEFGIFDFPFLFNTSEEADAILDGPIGQKLLEKMPEYGLIGLGYWENGFRHVTNSKRAIETADDFKGLKLRTMQNEVHIDAFKELGANPTPMPFSEVFTALESHTIDGQENPLATIKSNKFYEVQKHLSLTKHVYTPFVFLVSKKFWDTLSSEEQKILQEAAIEAGKYQRQLSREEDQKALDELKKTGVKINEISDQERQKMAEIIQPVVETYAKKFGDDLVNELYNELDKIRQ</sequence>
<dbReference type="GO" id="GO:0030288">
    <property type="term" value="C:outer membrane-bounded periplasmic space"/>
    <property type="evidence" value="ECO:0007669"/>
    <property type="project" value="InterPro"/>
</dbReference>
<dbReference type="HOGENOM" id="CLU_036176_1_3_9"/>
<dbReference type="NCBIfam" id="TIGR00787">
    <property type="entry name" value="dctP"/>
    <property type="match status" value="1"/>
</dbReference>
<dbReference type="NCBIfam" id="NF037995">
    <property type="entry name" value="TRAP_S1"/>
    <property type="match status" value="1"/>
</dbReference>
<name>A4IPH6_GEOTN</name>
<accession>A4IPH6</accession>
<keyword evidence="3 4" id="KW-0732">Signal</keyword>
<protein>
    <submittedName>
        <fullName evidence="5">Putative ABC transporter periplasmic solute-binding protein</fullName>
    </submittedName>
</protein>
<dbReference type="Gene3D" id="3.40.190.170">
    <property type="entry name" value="Bacterial extracellular solute-binding protein, family 7"/>
    <property type="match status" value="1"/>
</dbReference>
<feature type="chain" id="PRO_5038804908" evidence="4">
    <location>
        <begin position="27"/>
        <end position="348"/>
    </location>
</feature>
<dbReference type="EMBL" id="CP000557">
    <property type="protein sequence ID" value="ABO67230.1"/>
    <property type="molecule type" value="Genomic_DNA"/>
</dbReference>
<reference evidence="5 6" key="1">
    <citation type="journal article" date="2007" name="Proc. Natl. Acad. Sci. U.S.A.">
        <title>Genome and proteome of long-chain alkane degrading Geobacillus thermodenitrificans NG80-2 isolated from a deep-subsurface oil reservoir.</title>
        <authorList>
            <person name="Feng L."/>
            <person name="Wang W."/>
            <person name="Cheng J."/>
            <person name="Ren Y."/>
            <person name="Zhao G."/>
            <person name="Gao C."/>
            <person name="Tang Y."/>
            <person name="Liu X."/>
            <person name="Han W."/>
            <person name="Peng X."/>
            <person name="Liu R."/>
            <person name="Wang L."/>
        </authorList>
    </citation>
    <scope>NUCLEOTIDE SEQUENCE [LARGE SCALE GENOMIC DNA]</scope>
    <source>
        <strain evidence="5 6">NG80-2</strain>
    </source>
</reference>
<dbReference type="CDD" id="cd13679">
    <property type="entry name" value="PBP2_TRAP_YiaO_like"/>
    <property type="match status" value="1"/>
</dbReference>
<evidence type="ECO:0000313" key="5">
    <source>
        <dbReference type="EMBL" id="ABO67230.1"/>
    </source>
</evidence>
<comment type="similarity">
    <text evidence="1">Belongs to the bacterial solute-binding protein 7 family.</text>
</comment>
<dbReference type="eggNOG" id="COG1638">
    <property type="taxonomic scope" value="Bacteria"/>
</dbReference>
<keyword evidence="2" id="KW-0813">Transport</keyword>
<dbReference type="SUPFAM" id="SSF53850">
    <property type="entry name" value="Periplasmic binding protein-like II"/>
    <property type="match status" value="1"/>
</dbReference>
<evidence type="ECO:0000256" key="4">
    <source>
        <dbReference type="SAM" id="SignalP"/>
    </source>
</evidence>
<organism evidence="5 6">
    <name type="scientific">Geobacillus thermodenitrificans (strain NG80-2)</name>
    <dbReference type="NCBI Taxonomy" id="420246"/>
    <lineage>
        <taxon>Bacteria</taxon>
        <taxon>Bacillati</taxon>
        <taxon>Bacillota</taxon>
        <taxon>Bacilli</taxon>
        <taxon>Bacillales</taxon>
        <taxon>Anoxybacillaceae</taxon>
        <taxon>Geobacillus</taxon>
    </lineage>
</organism>
<evidence type="ECO:0000313" key="6">
    <source>
        <dbReference type="Proteomes" id="UP000001578"/>
    </source>
</evidence>
<dbReference type="Pfam" id="PF03480">
    <property type="entry name" value="DctP"/>
    <property type="match status" value="1"/>
</dbReference>
<feature type="signal peptide" evidence="4">
    <location>
        <begin position="1"/>
        <end position="26"/>
    </location>
</feature>
<dbReference type="Proteomes" id="UP000001578">
    <property type="component" value="Chromosome"/>
</dbReference>
<dbReference type="KEGG" id="gtn:GTNG_1870"/>
<dbReference type="RefSeq" id="WP_011887575.1">
    <property type="nucleotide sequence ID" value="NC_009328.1"/>
</dbReference>
<gene>
    <name evidence="5" type="ordered locus">GTNG_1870</name>
</gene>
<dbReference type="InterPro" id="IPR018389">
    <property type="entry name" value="DctP_fam"/>
</dbReference>
<dbReference type="AlphaFoldDB" id="A4IPH6"/>
<evidence type="ECO:0000256" key="2">
    <source>
        <dbReference type="ARBA" id="ARBA00022448"/>
    </source>
</evidence>
<dbReference type="GO" id="GO:0055085">
    <property type="term" value="P:transmembrane transport"/>
    <property type="evidence" value="ECO:0007669"/>
    <property type="project" value="InterPro"/>
</dbReference>